<dbReference type="EMBL" id="LUGG01000011">
    <property type="protein sequence ID" value="OBZ71269.1"/>
    <property type="molecule type" value="Genomic_DNA"/>
</dbReference>
<comment type="caution">
    <text evidence="2">The sequence shown here is derived from an EMBL/GenBank/DDBJ whole genome shotgun (WGS) entry which is preliminary data.</text>
</comment>
<dbReference type="Proteomes" id="UP000092993">
    <property type="component" value="Unassembled WGS sequence"/>
</dbReference>
<sequence>MYIALQLIGNIGPAPQLEVFRLYHYEDTEEYDTFMYGDQARDLNLVPFGGDAPRMRSIALWGVHIPWPGAAFLRTGGLVELELAYHTRDVRPAFVDFMNILRASPNLENLTLCLSGPTGNPADWSAEERQAALTDSTAPFVSSAAEPVVLPKLTELALSYLEPDYLTALLARLSFPALTSLAVDFEDADYSAFVQSTLAPLLSRVTAAKFSGLPCNAAAAGTALSAMSRVSSLNVNLDFLAPAWYTLLVGPPLVCPHLEALTTTGVGGREMKALVRARREQGAPLAAVYMDLEDEVSVREERWLARHVGTFERFEGSDVEDAETEGTVETDSDENLMWDGDTEVVGDHAFD</sequence>
<dbReference type="InterPro" id="IPR032675">
    <property type="entry name" value="LRR_dom_sf"/>
</dbReference>
<keyword evidence="3" id="KW-1185">Reference proteome</keyword>
<feature type="region of interest" description="Disordered" evidence="1">
    <location>
        <begin position="317"/>
        <end position="351"/>
    </location>
</feature>
<reference evidence="2 3" key="1">
    <citation type="submission" date="2016-03" db="EMBL/GenBank/DDBJ databases">
        <title>Whole genome sequencing of Grifola frondosa 9006-11.</title>
        <authorList>
            <person name="Min B."/>
            <person name="Park H."/>
            <person name="Kim J.-G."/>
            <person name="Cho H."/>
            <person name="Oh Y.-L."/>
            <person name="Kong W.-S."/>
            <person name="Choi I.-G."/>
        </authorList>
    </citation>
    <scope>NUCLEOTIDE SEQUENCE [LARGE SCALE GENOMIC DNA]</scope>
    <source>
        <strain evidence="2 3">9006-11</strain>
    </source>
</reference>
<accession>A0A1C7M4I6</accession>
<evidence type="ECO:0000313" key="2">
    <source>
        <dbReference type="EMBL" id="OBZ71269.1"/>
    </source>
</evidence>
<dbReference type="OMA" id="TSIMEQP"/>
<evidence type="ECO:0000313" key="3">
    <source>
        <dbReference type="Proteomes" id="UP000092993"/>
    </source>
</evidence>
<gene>
    <name evidence="2" type="ORF">A0H81_08350</name>
</gene>
<evidence type="ECO:0008006" key="4">
    <source>
        <dbReference type="Google" id="ProtNLM"/>
    </source>
</evidence>
<dbReference type="Gene3D" id="3.80.10.10">
    <property type="entry name" value="Ribonuclease Inhibitor"/>
    <property type="match status" value="1"/>
</dbReference>
<evidence type="ECO:0000256" key="1">
    <source>
        <dbReference type="SAM" id="MobiDB-lite"/>
    </source>
</evidence>
<feature type="compositionally biased region" description="Acidic residues" evidence="1">
    <location>
        <begin position="317"/>
        <end position="344"/>
    </location>
</feature>
<protein>
    <recommendedName>
        <fullName evidence="4">F-box domain-containing protein</fullName>
    </recommendedName>
</protein>
<organism evidence="2 3">
    <name type="scientific">Grifola frondosa</name>
    <name type="common">Maitake</name>
    <name type="synonym">Polyporus frondosus</name>
    <dbReference type="NCBI Taxonomy" id="5627"/>
    <lineage>
        <taxon>Eukaryota</taxon>
        <taxon>Fungi</taxon>
        <taxon>Dikarya</taxon>
        <taxon>Basidiomycota</taxon>
        <taxon>Agaricomycotina</taxon>
        <taxon>Agaricomycetes</taxon>
        <taxon>Polyporales</taxon>
        <taxon>Grifolaceae</taxon>
        <taxon>Grifola</taxon>
    </lineage>
</organism>
<proteinExistence type="predicted"/>
<dbReference type="STRING" id="5627.A0A1C7M4I6"/>
<dbReference type="OrthoDB" id="3341212at2759"/>
<name>A0A1C7M4I6_GRIFR</name>
<dbReference type="AlphaFoldDB" id="A0A1C7M4I6"/>